<name>A0A166QS43_9AGAM</name>
<gene>
    <name evidence="1" type="ORF">FIBSPDRAFT_948410</name>
</gene>
<dbReference type="AlphaFoldDB" id="A0A166QS43"/>
<dbReference type="EMBL" id="KV417508">
    <property type="protein sequence ID" value="KZP27476.1"/>
    <property type="molecule type" value="Genomic_DNA"/>
</dbReference>
<organism evidence="1">
    <name type="scientific">Athelia psychrophila</name>
    <dbReference type="NCBI Taxonomy" id="1759441"/>
    <lineage>
        <taxon>Eukaryota</taxon>
        <taxon>Fungi</taxon>
        <taxon>Dikarya</taxon>
        <taxon>Basidiomycota</taxon>
        <taxon>Agaricomycotina</taxon>
        <taxon>Agaricomycetes</taxon>
        <taxon>Agaricomycetidae</taxon>
        <taxon>Atheliales</taxon>
        <taxon>Atheliaceae</taxon>
        <taxon>Athelia</taxon>
    </lineage>
</organism>
<reference evidence="1" key="1">
    <citation type="journal article" date="2016" name="Mol. Biol. Evol.">
        <title>Comparative Genomics of Early-Diverging Mushroom-Forming Fungi Provides Insights into the Origins of Lignocellulose Decay Capabilities.</title>
        <authorList>
            <person name="Nagy L.G."/>
            <person name="Riley R."/>
            <person name="Tritt A."/>
            <person name="Adam C."/>
            <person name="Daum C."/>
            <person name="Floudas D."/>
            <person name="Sun H."/>
            <person name="Yadav J.S."/>
            <person name="Pangilinan J."/>
            <person name="Larsson K.H."/>
            <person name="Matsuura K."/>
            <person name="Barry K."/>
            <person name="Labutti K."/>
            <person name="Kuo R."/>
            <person name="Ohm R.A."/>
            <person name="Bhattacharya S.S."/>
            <person name="Shirouzu T."/>
            <person name="Yoshinaga Y."/>
            <person name="Martin F.M."/>
            <person name="Grigoriev I.V."/>
            <person name="Hibbett D.S."/>
        </authorList>
    </citation>
    <scope>NUCLEOTIDE SEQUENCE [LARGE SCALE GENOMIC DNA]</scope>
    <source>
        <strain evidence="1">CBS 109695</strain>
    </source>
</reference>
<proteinExistence type="predicted"/>
<protein>
    <submittedName>
        <fullName evidence="1">Uncharacterized protein</fullName>
    </submittedName>
</protein>
<accession>A0A166QS43</accession>
<sequence>MGRPGHSHQGFGLYLGYCEGAAGLFEGHDVSFHSQLKKPILTKCLSTSNSTVSAFTASPSSSLELQALDLALDTPVHAYVFETQRPEKENQIVVWEEELRGMQKEDGVIHVPQTDSSG</sequence>
<dbReference type="OrthoDB" id="159449at2759"/>
<evidence type="ECO:0000313" key="1">
    <source>
        <dbReference type="EMBL" id="KZP27476.1"/>
    </source>
</evidence>